<accession>A0AA48HR44</accession>
<evidence type="ECO:0000256" key="3">
    <source>
        <dbReference type="ARBA" id="ARBA00022692"/>
    </source>
</evidence>
<dbReference type="AlphaFoldDB" id="A0AA48HR44"/>
<protein>
    <submittedName>
        <fullName evidence="9">ABC macrolide family export system permease 2</fullName>
    </submittedName>
</protein>
<feature type="domain" description="ABC3 transporter permease C-terminal" evidence="7">
    <location>
        <begin position="316"/>
        <end position="431"/>
    </location>
</feature>
<dbReference type="Pfam" id="PF12704">
    <property type="entry name" value="MacB_PCD"/>
    <property type="match status" value="1"/>
</dbReference>
<keyword evidence="5 6" id="KW-0472">Membrane</keyword>
<dbReference type="PANTHER" id="PTHR30572:SF18">
    <property type="entry name" value="ABC-TYPE MACROLIDE FAMILY EXPORT SYSTEM PERMEASE COMPONENT 2"/>
    <property type="match status" value="1"/>
</dbReference>
<dbReference type="Pfam" id="PF02687">
    <property type="entry name" value="FtsX"/>
    <property type="match status" value="1"/>
</dbReference>
<keyword evidence="3 6" id="KW-0812">Transmembrane</keyword>
<keyword evidence="2" id="KW-1003">Cell membrane</keyword>
<dbReference type="KEGG" id="pmaw:MACH26_26880"/>
<dbReference type="InterPro" id="IPR050250">
    <property type="entry name" value="Macrolide_Exporter_MacB"/>
</dbReference>
<evidence type="ECO:0000256" key="6">
    <source>
        <dbReference type="SAM" id="Phobius"/>
    </source>
</evidence>
<evidence type="ECO:0000256" key="1">
    <source>
        <dbReference type="ARBA" id="ARBA00004651"/>
    </source>
</evidence>
<dbReference type="InterPro" id="IPR025857">
    <property type="entry name" value="MacB_PCD"/>
</dbReference>
<evidence type="ECO:0000256" key="5">
    <source>
        <dbReference type="ARBA" id="ARBA00023136"/>
    </source>
</evidence>
<keyword evidence="10" id="KW-1185">Reference proteome</keyword>
<name>A0AA48HR44_9ALTE</name>
<reference evidence="9" key="1">
    <citation type="submission" date="2023-01" db="EMBL/GenBank/DDBJ databases">
        <title>Complete genome sequence of Planctobacterium marinum strain Dej080120_11.</title>
        <authorList>
            <person name="Ueki S."/>
            <person name="Maruyama F."/>
        </authorList>
    </citation>
    <scope>NUCLEOTIDE SEQUENCE</scope>
    <source>
        <strain evidence="9">Dej080120_11</strain>
    </source>
</reference>
<evidence type="ECO:0000259" key="8">
    <source>
        <dbReference type="Pfam" id="PF12704"/>
    </source>
</evidence>
<dbReference type="Proteomes" id="UP001333710">
    <property type="component" value="Chromosome"/>
</dbReference>
<feature type="transmembrane region" description="Helical" evidence="6">
    <location>
        <begin position="21"/>
        <end position="44"/>
    </location>
</feature>
<dbReference type="InterPro" id="IPR003838">
    <property type="entry name" value="ABC3_permease_C"/>
</dbReference>
<feature type="transmembrane region" description="Helical" evidence="6">
    <location>
        <begin position="403"/>
        <end position="426"/>
    </location>
</feature>
<proteinExistence type="predicted"/>
<dbReference type="RefSeq" id="WP_338293152.1">
    <property type="nucleotide sequence ID" value="NZ_AP027272.1"/>
</dbReference>
<comment type="subcellular location">
    <subcellularLocation>
        <location evidence="1">Cell membrane</location>
        <topology evidence="1">Multi-pass membrane protein</topology>
    </subcellularLocation>
</comment>
<evidence type="ECO:0000313" key="10">
    <source>
        <dbReference type="Proteomes" id="UP001333710"/>
    </source>
</evidence>
<organism evidence="9 10">
    <name type="scientific">Planctobacterium marinum</name>
    <dbReference type="NCBI Taxonomy" id="1631968"/>
    <lineage>
        <taxon>Bacteria</taxon>
        <taxon>Pseudomonadati</taxon>
        <taxon>Pseudomonadota</taxon>
        <taxon>Gammaproteobacteria</taxon>
        <taxon>Alteromonadales</taxon>
        <taxon>Alteromonadaceae</taxon>
        <taxon>Planctobacterium</taxon>
    </lineage>
</organism>
<dbReference type="PANTHER" id="PTHR30572">
    <property type="entry name" value="MEMBRANE COMPONENT OF TRANSPORTER-RELATED"/>
    <property type="match status" value="1"/>
</dbReference>
<gene>
    <name evidence="9" type="ORF">MACH26_26880</name>
</gene>
<dbReference type="GO" id="GO:0005886">
    <property type="term" value="C:plasma membrane"/>
    <property type="evidence" value="ECO:0007669"/>
    <property type="project" value="UniProtKB-SubCell"/>
</dbReference>
<evidence type="ECO:0000256" key="2">
    <source>
        <dbReference type="ARBA" id="ARBA00022475"/>
    </source>
</evidence>
<dbReference type="EMBL" id="AP027272">
    <property type="protein sequence ID" value="BDX07167.1"/>
    <property type="molecule type" value="Genomic_DNA"/>
</dbReference>
<evidence type="ECO:0000256" key="4">
    <source>
        <dbReference type="ARBA" id="ARBA00022989"/>
    </source>
</evidence>
<dbReference type="GO" id="GO:0022857">
    <property type="term" value="F:transmembrane transporter activity"/>
    <property type="evidence" value="ECO:0007669"/>
    <property type="project" value="TreeGrafter"/>
</dbReference>
<feature type="domain" description="MacB-like periplasmic core" evidence="8">
    <location>
        <begin position="20"/>
        <end position="223"/>
    </location>
</feature>
<sequence>MFLHYLDLSWRSFKRTPVVSALMVLAVAVGIGVTMTSLSVYHMMSMDPIPEKSRSLFHVQLQTMEGEGTRRGSPDGLPYQLTYQDVMALTEAPIPERKIPSMKAGFSVHMNSPEVKPFIELARMTNREVFDMFNLEFVYGGPWSLEQQENAAPVVVINEEINNRLFGGENSVGKMIYLDNRSYVVTGVMKQWNINIKFYDVNNGAFHDAEQLFLPFSLIAAFEIDTWGNTNGWKHEDTSTFQKKMQSEEMWLQFWVELNSEQEKREYGEYLMAYMQEQQKLGRFDREELQYALRDVIETMEYREVVSEDNRILVGLSFMFLAVCLANILGLLLAKFLRRAPEVGVRRALGASKRQVFYQHLVEVSLLGLMGGIVGIGISQLGLWGVRLTQDYYTDLATMDLSMLLAAPAIAISACIVAGLYPAWLVCRTTPATYLKTQ</sequence>
<keyword evidence="4 6" id="KW-1133">Transmembrane helix</keyword>
<feature type="transmembrane region" description="Helical" evidence="6">
    <location>
        <begin position="357"/>
        <end position="383"/>
    </location>
</feature>
<feature type="transmembrane region" description="Helical" evidence="6">
    <location>
        <begin position="312"/>
        <end position="337"/>
    </location>
</feature>
<evidence type="ECO:0000259" key="7">
    <source>
        <dbReference type="Pfam" id="PF02687"/>
    </source>
</evidence>
<evidence type="ECO:0000313" key="9">
    <source>
        <dbReference type="EMBL" id="BDX07167.1"/>
    </source>
</evidence>